<dbReference type="EMBL" id="JAEIOT010000005">
    <property type="protein sequence ID" value="MBI8999977.1"/>
    <property type="molecule type" value="Genomic_DNA"/>
</dbReference>
<gene>
    <name evidence="1" type="ORF">JDV76_03185</name>
</gene>
<evidence type="ECO:0000313" key="1">
    <source>
        <dbReference type="EMBL" id="MBI8999977.1"/>
    </source>
</evidence>
<dbReference type="Gene3D" id="3.30.565.10">
    <property type="entry name" value="Histidine kinase-like ATPase, C-terminal domain"/>
    <property type="match status" value="1"/>
</dbReference>
<keyword evidence="2" id="KW-1185">Reference proteome</keyword>
<sequence length="834" mass="92072">MPDDPSDPDSAIWVLDNGESMDVEGFKRLWSVATSEKSARAGAPRPQIGKFGIGKLATYLLAHQLTYVCRASDGVIRVVSMDYRWIGNGEPNALHIDPVPLPVREVSEQDLRDVIAKIHSGSDIWSEIQALGSPPNWRSSDEYGGQEISPPAPQGTWTLAIMTSLKEEGRRIKSGILKRMLRTSLPLGSTFSIHFNGTQLESSKIEIEKMDSWTLGPDFPIKRISPDRRNEEKGKDLELMLSDDGYPHLVIPELGVATGSFTLYKDPISQGKSNILESSNGFFVNILGRVINPDDPYFGLSNLNHAAWARFRAAVRIDGLNDSVSINREGLLEGRSLDIVRGLLKAMFNHARSTYDAASKANWPDAGDILTEAWGTVPFEPLKSAIEKGISSGELPSFVTKLDDEPTKAQRVSWDEVASHSDIVRDVKFMPRGADGPVVEYDLESREVIVNESHPFVREYGDSHELKLLLRDQAMADLLTSAHMTQLGVDQGTTQQVELYRDQLLRLLARLRRRTGFQIAELLDQAASHKNDKALEVILGDALEALGFIVERLGGSGNPEGVAVAPLSPRRTSQKASYSFTYDAKSSSKKKVKTGNVSTDGLVRHREDHKADHTLVVGPGFEDGALQKECKTQSITPMTAADLGRLVIATTQRGQLDLEKLRGVFKLYDPDKVAEFINHFLADSATAPSLSYAEIFDALEEIGFDSPDMLTSPVIAKTIRDRSGSEFPTKVDVARVLQGMHILTPHLIRVQNDNVFLGARPDKFREALLAQVAQLPKKLPDPCCQLVGLPWRQKGGSEPCTPWRALHNLKPGITRNHDASEQFGRLGVERVVHT</sequence>
<dbReference type="GO" id="GO:0005524">
    <property type="term" value="F:ATP binding"/>
    <property type="evidence" value="ECO:0007669"/>
    <property type="project" value="UniProtKB-KW"/>
</dbReference>
<dbReference type="SUPFAM" id="SSF55874">
    <property type="entry name" value="ATPase domain of HSP90 chaperone/DNA topoisomerase II/histidine kinase"/>
    <property type="match status" value="1"/>
</dbReference>
<accession>A0ABS0VT84</accession>
<name>A0ABS0VT84_9CORY</name>
<dbReference type="InterPro" id="IPR036890">
    <property type="entry name" value="HATPase_C_sf"/>
</dbReference>
<organism evidence="1 2">
    <name type="scientific">Corynebacterium marambiense</name>
    <dbReference type="NCBI Taxonomy" id="2765364"/>
    <lineage>
        <taxon>Bacteria</taxon>
        <taxon>Bacillati</taxon>
        <taxon>Actinomycetota</taxon>
        <taxon>Actinomycetes</taxon>
        <taxon>Mycobacteriales</taxon>
        <taxon>Corynebacteriaceae</taxon>
        <taxon>Corynebacterium</taxon>
    </lineage>
</organism>
<protein>
    <submittedName>
        <fullName evidence="1">ATP-binding protein</fullName>
    </submittedName>
</protein>
<keyword evidence="1" id="KW-0067">ATP-binding</keyword>
<comment type="caution">
    <text evidence="1">The sequence shown here is derived from an EMBL/GenBank/DDBJ whole genome shotgun (WGS) entry which is preliminary data.</text>
</comment>
<dbReference type="Proteomes" id="UP000625574">
    <property type="component" value="Unassembled WGS sequence"/>
</dbReference>
<dbReference type="Pfam" id="PF13589">
    <property type="entry name" value="HATPase_c_3"/>
    <property type="match status" value="1"/>
</dbReference>
<evidence type="ECO:0000313" key="2">
    <source>
        <dbReference type="Proteomes" id="UP000625574"/>
    </source>
</evidence>
<keyword evidence="1" id="KW-0547">Nucleotide-binding</keyword>
<reference evidence="1 2" key="1">
    <citation type="submission" date="2020-12" db="EMBL/GenBank/DDBJ databases">
        <title>Genome public.</title>
        <authorList>
            <person name="Sun Q."/>
        </authorList>
    </citation>
    <scope>NUCLEOTIDE SEQUENCE [LARGE SCALE GENOMIC DNA]</scope>
    <source>
        <strain evidence="1 2">CCM 8864</strain>
    </source>
</reference>
<proteinExistence type="predicted"/>